<evidence type="ECO:0000256" key="1">
    <source>
        <dbReference type="ARBA" id="ARBA00006484"/>
    </source>
</evidence>
<proteinExistence type="inferred from homology"/>
<dbReference type="InterPro" id="IPR036291">
    <property type="entry name" value="NAD(P)-bd_dom_sf"/>
</dbReference>
<dbReference type="PANTHER" id="PTHR43391:SF91">
    <property type="entry name" value="OS04G0390700 PROTEIN"/>
    <property type="match status" value="1"/>
</dbReference>
<sequence length="234" mass="24427">MKLQNATVFITGANRGLGLAFARHALAHGARKVYGAARDPNTITLPGLVPIALDVTNPSQVAAAASDCGDVTLVVNNAGIASVKGLLEEDSIAATARMMETNVYGLLRVSQAFAPVLKANGGGALLNVLSVGSWLSSPILAAYAVSKAAAWSATNGLRNELRAQDTQVLGLHVGFIDTDLTNGLEVPKLSPAFVVERAFAALENGDSEVAIDEFTQQIKRGLSKEPGIYIDFAR</sequence>
<evidence type="ECO:0000313" key="4">
    <source>
        <dbReference type="EMBL" id="MFC5478936.1"/>
    </source>
</evidence>
<dbReference type="NCBIfam" id="NF006117">
    <property type="entry name" value="PRK08264.1-3"/>
    <property type="match status" value="1"/>
</dbReference>
<dbReference type="Pfam" id="PF00106">
    <property type="entry name" value="adh_short"/>
    <property type="match status" value="1"/>
</dbReference>
<dbReference type="PRINTS" id="PR00080">
    <property type="entry name" value="SDRFAMILY"/>
</dbReference>
<dbReference type="PRINTS" id="PR00081">
    <property type="entry name" value="GDHRDH"/>
</dbReference>
<dbReference type="Gene3D" id="3.40.50.720">
    <property type="entry name" value="NAD(P)-binding Rossmann-like Domain"/>
    <property type="match status" value="1"/>
</dbReference>
<comment type="similarity">
    <text evidence="1 3">Belongs to the short-chain dehydrogenases/reductases (SDR) family.</text>
</comment>
<protein>
    <submittedName>
        <fullName evidence="4">SDR family oxidoreductase</fullName>
    </submittedName>
</protein>
<gene>
    <name evidence="4" type="ORF">ACFPQ5_12080</name>
</gene>
<dbReference type="InterPro" id="IPR002347">
    <property type="entry name" value="SDR_fam"/>
</dbReference>
<comment type="caution">
    <text evidence="4">The sequence shown here is derived from an EMBL/GenBank/DDBJ whole genome shotgun (WGS) entry which is preliminary data.</text>
</comment>
<dbReference type="Proteomes" id="UP001596101">
    <property type="component" value="Unassembled WGS sequence"/>
</dbReference>
<reference evidence="5" key="1">
    <citation type="journal article" date="2019" name="Int. J. Syst. Evol. Microbiol.">
        <title>The Global Catalogue of Microorganisms (GCM) 10K type strain sequencing project: providing services to taxonomists for standard genome sequencing and annotation.</title>
        <authorList>
            <consortium name="The Broad Institute Genomics Platform"/>
            <consortium name="The Broad Institute Genome Sequencing Center for Infectious Disease"/>
            <person name="Wu L."/>
            <person name="Ma J."/>
        </authorList>
    </citation>
    <scope>NUCLEOTIDE SEQUENCE [LARGE SCALE GENOMIC DNA]</scope>
    <source>
        <strain evidence="5">CCUG 43111</strain>
    </source>
</reference>
<keyword evidence="5" id="KW-1185">Reference proteome</keyword>
<dbReference type="SUPFAM" id="SSF51735">
    <property type="entry name" value="NAD(P)-binding Rossmann-fold domains"/>
    <property type="match status" value="1"/>
</dbReference>
<dbReference type="RefSeq" id="WP_379755523.1">
    <property type="nucleotide sequence ID" value="NZ_JBHSMR010000013.1"/>
</dbReference>
<evidence type="ECO:0000256" key="2">
    <source>
        <dbReference type="ARBA" id="ARBA00023002"/>
    </source>
</evidence>
<organism evidence="4 5">
    <name type="scientific">Massilia suwonensis</name>
    <dbReference type="NCBI Taxonomy" id="648895"/>
    <lineage>
        <taxon>Bacteria</taxon>
        <taxon>Pseudomonadati</taxon>
        <taxon>Pseudomonadota</taxon>
        <taxon>Betaproteobacteria</taxon>
        <taxon>Burkholderiales</taxon>
        <taxon>Oxalobacteraceae</taxon>
        <taxon>Telluria group</taxon>
        <taxon>Massilia</taxon>
    </lineage>
</organism>
<accession>A0ABW0MQS5</accession>
<name>A0ABW0MQS5_9BURK</name>
<evidence type="ECO:0000256" key="3">
    <source>
        <dbReference type="RuleBase" id="RU000363"/>
    </source>
</evidence>
<evidence type="ECO:0000313" key="5">
    <source>
        <dbReference type="Proteomes" id="UP001596101"/>
    </source>
</evidence>
<dbReference type="NCBIfam" id="NF006119">
    <property type="entry name" value="PRK08264.1-5"/>
    <property type="match status" value="1"/>
</dbReference>
<dbReference type="EMBL" id="JBHSMR010000013">
    <property type="protein sequence ID" value="MFC5478936.1"/>
    <property type="molecule type" value="Genomic_DNA"/>
</dbReference>
<dbReference type="PANTHER" id="PTHR43391">
    <property type="entry name" value="RETINOL DEHYDROGENASE-RELATED"/>
    <property type="match status" value="1"/>
</dbReference>
<keyword evidence="2" id="KW-0560">Oxidoreductase</keyword>